<proteinExistence type="predicted"/>
<dbReference type="Proteomes" id="UP000272942">
    <property type="component" value="Unassembled WGS sequence"/>
</dbReference>
<dbReference type="WBParaSite" id="ECPE_0001846701-mRNA-1">
    <property type="protein sequence ID" value="ECPE_0001846701-mRNA-1"/>
    <property type="gene ID" value="ECPE_0001846701"/>
</dbReference>
<evidence type="ECO:0000313" key="3">
    <source>
        <dbReference type="WBParaSite" id="ECPE_0001846701-mRNA-1"/>
    </source>
</evidence>
<keyword evidence="2" id="KW-1185">Reference proteome</keyword>
<protein>
    <submittedName>
        <fullName evidence="3">SRCR domain-containing protein</fullName>
    </submittedName>
</protein>
<reference evidence="3" key="1">
    <citation type="submission" date="2016-06" db="UniProtKB">
        <authorList>
            <consortium name="WormBaseParasite"/>
        </authorList>
    </citation>
    <scope>IDENTIFICATION</scope>
</reference>
<dbReference type="AlphaFoldDB" id="A0A183BGT2"/>
<organism evidence="3">
    <name type="scientific">Echinostoma caproni</name>
    <dbReference type="NCBI Taxonomy" id="27848"/>
    <lineage>
        <taxon>Eukaryota</taxon>
        <taxon>Metazoa</taxon>
        <taxon>Spiralia</taxon>
        <taxon>Lophotrochozoa</taxon>
        <taxon>Platyhelminthes</taxon>
        <taxon>Trematoda</taxon>
        <taxon>Digenea</taxon>
        <taxon>Plagiorchiida</taxon>
        <taxon>Echinostomata</taxon>
        <taxon>Echinostomatoidea</taxon>
        <taxon>Echinostomatidae</taxon>
        <taxon>Echinostoma</taxon>
    </lineage>
</organism>
<gene>
    <name evidence="1" type="ORF">ECPE_LOCUS18417</name>
</gene>
<evidence type="ECO:0000313" key="2">
    <source>
        <dbReference type="Proteomes" id="UP000272942"/>
    </source>
</evidence>
<dbReference type="EMBL" id="UZAN01078442">
    <property type="protein sequence ID" value="VDP96323.1"/>
    <property type="molecule type" value="Genomic_DNA"/>
</dbReference>
<name>A0A183BGT2_9TREM</name>
<evidence type="ECO:0000313" key="1">
    <source>
        <dbReference type="EMBL" id="VDP96323.1"/>
    </source>
</evidence>
<accession>A0A183BGT2</accession>
<sequence>MKNDNEYVRYAVEALWEDDCSSSVQETGRYLASAARPGTRLDLWSNGRQKVDAPEECGSGWSKNLDPRSAKSFTVLCNLT</sequence>
<reference evidence="1 2" key="2">
    <citation type="submission" date="2018-11" db="EMBL/GenBank/DDBJ databases">
        <authorList>
            <consortium name="Pathogen Informatics"/>
        </authorList>
    </citation>
    <scope>NUCLEOTIDE SEQUENCE [LARGE SCALE GENOMIC DNA]</scope>
    <source>
        <strain evidence="1 2">Egypt</strain>
    </source>
</reference>